<evidence type="ECO:0000313" key="3">
    <source>
        <dbReference type="Proteomes" id="UP001058167"/>
    </source>
</evidence>
<protein>
    <submittedName>
        <fullName evidence="2">Uncharacterized protein</fullName>
    </submittedName>
</protein>
<evidence type="ECO:0000313" key="1">
    <source>
        <dbReference type="EMBL" id="GKX45711.1"/>
    </source>
</evidence>
<evidence type="ECO:0000313" key="4">
    <source>
        <dbReference type="Proteomes" id="UP001165145"/>
    </source>
</evidence>
<reference evidence="2" key="2">
    <citation type="submission" date="2023-02" db="EMBL/GenBank/DDBJ databases">
        <title>Pectobacterium carotovorum subsp. carotovorum NBRC 12380.</title>
        <authorList>
            <person name="Ichikawa N."/>
            <person name="Sato H."/>
            <person name="Tonouchi N."/>
        </authorList>
    </citation>
    <scope>NUCLEOTIDE SEQUENCE</scope>
    <source>
        <strain evidence="2">NBRC 12380</strain>
    </source>
</reference>
<dbReference type="AlphaFoldDB" id="A0AAI9KZ18"/>
<gene>
    <name evidence="2" type="ORF">Pcaca03_04630</name>
    <name evidence="1" type="ORF">SOASR016_04630</name>
</gene>
<keyword evidence="3" id="KW-1185">Reference proteome</keyword>
<proteinExistence type="predicted"/>
<name>A0AAI9KZ18_PECCC</name>
<sequence>MLVVAAFVANNGQSEYDDTYVIEPPTSDFFYAGPDVASASDPLHSDCVSLCDSC</sequence>
<dbReference type="Proteomes" id="UP001165145">
    <property type="component" value="Unassembled WGS sequence"/>
</dbReference>
<evidence type="ECO:0000313" key="2">
    <source>
        <dbReference type="EMBL" id="GLV68019.1"/>
    </source>
</evidence>
<accession>A0AAI9KZ18</accession>
<reference evidence="1" key="1">
    <citation type="submission" date="2022-06" db="EMBL/GenBank/DDBJ databases">
        <title>Draft genome sequences of Pectobacterium carotovorum subsp. carotovorum str. NBRC12380.</title>
        <authorList>
            <person name="Wakabayashi Y."/>
            <person name="Kojima K."/>
        </authorList>
    </citation>
    <scope>NUCLEOTIDE SEQUENCE</scope>
    <source>
        <strain evidence="1">NBRC 12380</strain>
    </source>
</reference>
<dbReference type="EMBL" id="BSRL01000001">
    <property type="protein sequence ID" value="GLV68019.1"/>
    <property type="molecule type" value="Genomic_DNA"/>
</dbReference>
<dbReference type="EMBL" id="BRLF01000001">
    <property type="protein sequence ID" value="GKX45711.1"/>
    <property type="molecule type" value="Genomic_DNA"/>
</dbReference>
<organism evidence="2 4">
    <name type="scientific">Pectobacterium carotovorum subsp. carotovorum</name>
    <name type="common">Erwinia carotovora subsp. carotovora</name>
    <dbReference type="NCBI Taxonomy" id="555"/>
    <lineage>
        <taxon>Bacteria</taxon>
        <taxon>Pseudomonadati</taxon>
        <taxon>Pseudomonadota</taxon>
        <taxon>Gammaproteobacteria</taxon>
        <taxon>Enterobacterales</taxon>
        <taxon>Pectobacteriaceae</taxon>
        <taxon>Pectobacterium</taxon>
    </lineage>
</organism>
<dbReference type="Proteomes" id="UP001058167">
    <property type="component" value="Unassembled WGS sequence"/>
</dbReference>
<comment type="caution">
    <text evidence="2">The sequence shown here is derived from an EMBL/GenBank/DDBJ whole genome shotgun (WGS) entry which is preliminary data.</text>
</comment>